<gene>
    <name evidence="2" type="ORF">COX06_02880</name>
</gene>
<dbReference type="Proteomes" id="UP000229794">
    <property type="component" value="Unassembled WGS sequence"/>
</dbReference>
<dbReference type="AlphaFoldDB" id="A0A2H0BCW6"/>
<protein>
    <recommendedName>
        <fullName evidence="1">Formyl transferase N-terminal domain-containing protein</fullName>
    </recommendedName>
</protein>
<comment type="caution">
    <text evidence="2">The sequence shown here is derived from an EMBL/GenBank/DDBJ whole genome shotgun (WGS) entry which is preliminary data.</text>
</comment>
<evidence type="ECO:0000313" key="3">
    <source>
        <dbReference type="Proteomes" id="UP000229794"/>
    </source>
</evidence>
<evidence type="ECO:0000259" key="1">
    <source>
        <dbReference type="Pfam" id="PF00551"/>
    </source>
</evidence>
<dbReference type="InterPro" id="IPR002376">
    <property type="entry name" value="Formyl_transf_N"/>
</dbReference>
<proteinExistence type="predicted"/>
<organism evidence="2 3">
    <name type="scientific">Candidatus Zambryskibacteria bacterium CG22_combo_CG10-13_8_21_14_all_42_17</name>
    <dbReference type="NCBI Taxonomy" id="1975118"/>
    <lineage>
        <taxon>Bacteria</taxon>
        <taxon>Candidatus Zambryskiibacteriota</taxon>
    </lineage>
</organism>
<sequence length="263" mass="30241">MGIVLFTVPGEAQMRFANSLYRQTGGGLSLVIVQKTKKKSFLQRTFRFFRRNSWHTFLELWYALLLRKEHQVRGALEYFREIDPMDNSENSSKFKILEVESVNTDAVYEIIRKISPRLIVVWGGPLLKPNIIKNAQRAINLHFGLCPYYRGALANQHAVMRDDFSKIGATVLFINGKPDAGEIVATVEADTSLPPRELFLDLNNRAAAKYLEVATKIYLGKTVQAVSQEAVKNKTLLRKSWTPKTRYMLGKKILEWEKEFENR</sequence>
<feature type="domain" description="Formyl transferase N-terminal" evidence="1">
    <location>
        <begin position="40"/>
        <end position="188"/>
    </location>
</feature>
<dbReference type="InterPro" id="IPR036477">
    <property type="entry name" value="Formyl_transf_N_sf"/>
</dbReference>
<dbReference type="Gene3D" id="3.40.50.170">
    <property type="entry name" value="Formyl transferase, N-terminal domain"/>
    <property type="match status" value="1"/>
</dbReference>
<reference evidence="2 3" key="1">
    <citation type="submission" date="2017-09" db="EMBL/GenBank/DDBJ databases">
        <title>Depth-based differentiation of microbial function through sediment-hosted aquifers and enrichment of novel symbionts in the deep terrestrial subsurface.</title>
        <authorList>
            <person name="Probst A.J."/>
            <person name="Ladd B."/>
            <person name="Jarett J.K."/>
            <person name="Geller-Mcgrath D.E."/>
            <person name="Sieber C.M."/>
            <person name="Emerson J.B."/>
            <person name="Anantharaman K."/>
            <person name="Thomas B.C."/>
            <person name="Malmstrom R."/>
            <person name="Stieglmeier M."/>
            <person name="Klingl A."/>
            <person name="Woyke T."/>
            <person name="Ryan C.M."/>
            <person name="Banfield J.F."/>
        </authorList>
    </citation>
    <scope>NUCLEOTIDE SEQUENCE [LARGE SCALE GENOMIC DNA]</scope>
    <source>
        <strain evidence="2">CG22_combo_CG10-13_8_21_14_all_42_17</strain>
    </source>
</reference>
<evidence type="ECO:0000313" key="2">
    <source>
        <dbReference type="EMBL" id="PIP55523.1"/>
    </source>
</evidence>
<accession>A0A2H0BCW6</accession>
<dbReference type="SUPFAM" id="SSF53328">
    <property type="entry name" value="Formyltransferase"/>
    <property type="match status" value="1"/>
</dbReference>
<dbReference type="Pfam" id="PF00551">
    <property type="entry name" value="Formyl_trans_N"/>
    <property type="match status" value="1"/>
</dbReference>
<dbReference type="EMBL" id="PCST01000037">
    <property type="protein sequence ID" value="PIP55523.1"/>
    <property type="molecule type" value="Genomic_DNA"/>
</dbReference>
<name>A0A2H0BCW6_9BACT</name>